<dbReference type="KEGG" id="tun:J9260_18240"/>
<proteinExistence type="predicted"/>
<name>A0A975FCP1_9GAMM</name>
<dbReference type="PANTHER" id="PTHR34235">
    <property type="entry name" value="SLR1203 PROTEIN-RELATED"/>
    <property type="match status" value="1"/>
</dbReference>
<evidence type="ECO:0000313" key="2">
    <source>
        <dbReference type="Proteomes" id="UP000672009"/>
    </source>
</evidence>
<dbReference type="RefSeq" id="WP_210220890.1">
    <property type="nucleotide sequence ID" value="NZ_CP072796.1"/>
</dbReference>
<dbReference type="EMBL" id="CP072796">
    <property type="protein sequence ID" value="QTR55427.1"/>
    <property type="molecule type" value="Genomic_DNA"/>
</dbReference>
<dbReference type="Gene3D" id="1.20.1220.20">
    <property type="entry name" value="Uncharcterised protein PF01724"/>
    <property type="match status" value="1"/>
</dbReference>
<reference evidence="1" key="1">
    <citation type="submission" date="2021-04" db="EMBL/GenBank/DDBJ databases">
        <title>Genomics, taxonomy and metabolism of representatives of sulfur bacteria of the genus Thiothrix: Thiothrix fructosivorans QT, Thiothrix unzii A1T and three new species, Thiothrix subterranea sp. nov., Thiothrix litoralis sp. nov. and 'Candidatus Thiothrix anitrata' sp. nov.</title>
        <authorList>
            <person name="Ravin N.V."/>
            <person name="Smolyakov D."/>
            <person name="Rudenko T.S."/>
            <person name="Mardanov A.V."/>
            <person name="Beletsky A.V."/>
            <person name="Markov N.D."/>
            <person name="Fomenkov A.I."/>
            <person name="Roberts R.J."/>
            <person name="Karnachuk O.V."/>
            <person name="Novikov A."/>
            <person name="Grabovich M.Y."/>
        </authorList>
    </citation>
    <scope>NUCLEOTIDE SEQUENCE</scope>
    <source>
        <strain evidence="1">A1</strain>
        <plasmid evidence="1">pTunz1</plasmid>
    </source>
</reference>
<keyword evidence="1" id="KW-0614">Plasmid</keyword>
<keyword evidence="2" id="KW-1185">Reference proteome</keyword>
<sequence length="147" mass="17325">MGAVAYETDFYGWTLEQADLLQSGKFDKVDLGNLIEELHIMSARERRELINRLRVLMMHLLKWRYQPSYRGRSWELTINNQRDELAIHLEDNPSLMPRIPEATIKAYPMAKRDAEKETGIPGKQFPVDCPWTFEQLMDAEFWPEPVE</sequence>
<accession>A0A975FCP1</accession>
<dbReference type="Pfam" id="PF01724">
    <property type="entry name" value="DUF29"/>
    <property type="match status" value="1"/>
</dbReference>
<dbReference type="AlphaFoldDB" id="A0A975FCP1"/>
<dbReference type="Proteomes" id="UP000672009">
    <property type="component" value="Plasmid pTunz1"/>
</dbReference>
<dbReference type="InterPro" id="IPR002636">
    <property type="entry name" value="DUF29"/>
</dbReference>
<geneLocation type="plasmid" evidence="1 2">
    <name>pTunz1</name>
</geneLocation>
<gene>
    <name evidence="1" type="ORF">J9260_18240</name>
</gene>
<evidence type="ECO:0000313" key="1">
    <source>
        <dbReference type="EMBL" id="QTR55427.1"/>
    </source>
</evidence>
<organism evidence="1 2">
    <name type="scientific">Thiothrix unzii</name>
    <dbReference type="NCBI Taxonomy" id="111769"/>
    <lineage>
        <taxon>Bacteria</taxon>
        <taxon>Pseudomonadati</taxon>
        <taxon>Pseudomonadota</taxon>
        <taxon>Gammaproteobacteria</taxon>
        <taxon>Thiotrichales</taxon>
        <taxon>Thiotrichaceae</taxon>
        <taxon>Thiothrix</taxon>
    </lineage>
</organism>
<protein>
    <submittedName>
        <fullName evidence="1">DUF29 domain-containing protein</fullName>
    </submittedName>
</protein>